<evidence type="ECO:0000259" key="2">
    <source>
        <dbReference type="Pfam" id="PF03807"/>
    </source>
</evidence>
<dbReference type="GO" id="GO:0016491">
    <property type="term" value="F:oxidoreductase activity"/>
    <property type="evidence" value="ECO:0007669"/>
    <property type="project" value="UniProtKB-KW"/>
</dbReference>
<dbReference type="InterPro" id="IPR051267">
    <property type="entry name" value="STEAP_metalloreductase"/>
</dbReference>
<name>A0AB39VN83_9GAMM</name>
<reference evidence="3" key="1">
    <citation type="submission" date="2024-07" db="EMBL/GenBank/DDBJ databases">
        <authorList>
            <person name="Biller S.J."/>
        </authorList>
    </citation>
    <scope>NUCLEOTIDE SEQUENCE</scope>
    <source>
        <strain evidence="3">WC2420</strain>
    </source>
</reference>
<keyword evidence="1" id="KW-0560">Oxidoreductase</keyword>
<dbReference type="InterPro" id="IPR028939">
    <property type="entry name" value="P5C_Rdtase_cat_N"/>
</dbReference>
<dbReference type="RefSeq" id="WP_369788566.1">
    <property type="nucleotide sequence ID" value="NZ_CP165628.1"/>
</dbReference>
<proteinExistence type="predicted"/>
<sequence length="252" mass="25975">MFLRKLSGFVQRLTHLATALPLALILILTSTAMLSSEALAAPRPLHKIGIIGGGQMGSTLGKLWVDAGYQVMFASRHPDELKSLASSLGHNTQVGTVQQATQFGDVVVMAVPYGALPGLGKTLGPALKNKIVLDVGNPYPGRDGQTAQTALSIGSGRASAKFLPGAQVVRAFNSIAASTLASDAHQSPLIAVPLAGDSHAAVEAISTLIHAAGFVPVVTGNLDSAKLFQPGSSLFLQALNEKELRASLANPS</sequence>
<dbReference type="InterPro" id="IPR036291">
    <property type="entry name" value="NAD(P)-bd_dom_sf"/>
</dbReference>
<gene>
    <name evidence="3" type="ORF">AB3G37_16970</name>
</gene>
<evidence type="ECO:0000313" key="3">
    <source>
        <dbReference type="EMBL" id="XDU71238.1"/>
    </source>
</evidence>
<organism evidence="3">
    <name type="scientific">Rouxiella sp. WC2420</name>
    <dbReference type="NCBI Taxonomy" id="3234145"/>
    <lineage>
        <taxon>Bacteria</taxon>
        <taxon>Pseudomonadati</taxon>
        <taxon>Pseudomonadota</taxon>
        <taxon>Gammaproteobacteria</taxon>
        <taxon>Enterobacterales</taxon>
        <taxon>Yersiniaceae</taxon>
        <taxon>Rouxiella</taxon>
    </lineage>
</organism>
<dbReference type="SUPFAM" id="SSF51735">
    <property type="entry name" value="NAD(P)-binding Rossmann-fold domains"/>
    <property type="match status" value="1"/>
</dbReference>
<evidence type="ECO:0000256" key="1">
    <source>
        <dbReference type="ARBA" id="ARBA00023002"/>
    </source>
</evidence>
<protein>
    <submittedName>
        <fullName evidence="3">NADPH-dependent F420 reductase</fullName>
    </submittedName>
</protein>
<accession>A0AB39VN83</accession>
<dbReference type="Pfam" id="PF03807">
    <property type="entry name" value="F420_oxidored"/>
    <property type="match status" value="1"/>
</dbReference>
<dbReference type="EMBL" id="CP165628">
    <property type="protein sequence ID" value="XDU71238.1"/>
    <property type="molecule type" value="Genomic_DNA"/>
</dbReference>
<dbReference type="PANTHER" id="PTHR14239:SF10">
    <property type="entry name" value="REDUCTASE"/>
    <property type="match status" value="1"/>
</dbReference>
<feature type="domain" description="Pyrroline-5-carboxylate reductase catalytic N-terminal" evidence="2">
    <location>
        <begin position="47"/>
        <end position="138"/>
    </location>
</feature>
<dbReference type="PANTHER" id="PTHR14239">
    <property type="entry name" value="DUDULIN-RELATED"/>
    <property type="match status" value="1"/>
</dbReference>
<dbReference type="Gene3D" id="3.40.50.720">
    <property type="entry name" value="NAD(P)-binding Rossmann-like Domain"/>
    <property type="match status" value="1"/>
</dbReference>
<dbReference type="AlphaFoldDB" id="A0AB39VN83"/>